<dbReference type="RefSeq" id="WP_113961835.1">
    <property type="nucleotide sequence ID" value="NZ_QNRR01000016.1"/>
</dbReference>
<dbReference type="Proteomes" id="UP000253426">
    <property type="component" value="Unassembled WGS sequence"/>
</dbReference>
<organism evidence="2 3">
    <name type="scientific">Roseimicrobium gellanilyticum</name>
    <dbReference type="NCBI Taxonomy" id="748857"/>
    <lineage>
        <taxon>Bacteria</taxon>
        <taxon>Pseudomonadati</taxon>
        <taxon>Verrucomicrobiota</taxon>
        <taxon>Verrucomicrobiia</taxon>
        <taxon>Verrucomicrobiales</taxon>
        <taxon>Verrucomicrobiaceae</taxon>
        <taxon>Roseimicrobium</taxon>
    </lineage>
</organism>
<dbReference type="OrthoDB" id="181236at2"/>
<dbReference type="GO" id="GO:0004252">
    <property type="term" value="F:serine-type endopeptidase activity"/>
    <property type="evidence" value="ECO:0007669"/>
    <property type="project" value="InterPro"/>
</dbReference>
<reference evidence="2 3" key="1">
    <citation type="submission" date="2018-06" db="EMBL/GenBank/DDBJ databases">
        <title>Genomic Encyclopedia of Type Strains, Phase IV (KMG-IV): sequencing the most valuable type-strain genomes for metagenomic binning, comparative biology and taxonomic classification.</title>
        <authorList>
            <person name="Goeker M."/>
        </authorList>
    </citation>
    <scope>NUCLEOTIDE SEQUENCE [LARGE SCALE GENOMIC DNA]</scope>
    <source>
        <strain evidence="2 3">DSM 25532</strain>
    </source>
</reference>
<dbReference type="InterPro" id="IPR014721">
    <property type="entry name" value="Ribsml_uS5_D2-typ_fold_subgr"/>
</dbReference>
<name>A0A366H4Q6_9BACT</name>
<proteinExistence type="predicted"/>
<comment type="caution">
    <text evidence="2">The sequence shown here is derived from an EMBL/GenBank/DDBJ whole genome shotgun (WGS) entry which is preliminary data.</text>
</comment>
<evidence type="ECO:0000313" key="3">
    <source>
        <dbReference type="Proteomes" id="UP000253426"/>
    </source>
</evidence>
<accession>A0A366H4Q6</accession>
<keyword evidence="2" id="KW-0378">Hydrolase</keyword>
<keyword evidence="3" id="KW-1185">Reference proteome</keyword>
<protein>
    <submittedName>
        <fullName evidence="2">Lon protease-like protein</fullName>
    </submittedName>
</protein>
<dbReference type="InterPro" id="IPR008269">
    <property type="entry name" value="Lon_proteolytic"/>
</dbReference>
<dbReference type="InterPro" id="IPR020568">
    <property type="entry name" value="Ribosomal_Su5_D2-typ_SF"/>
</dbReference>
<dbReference type="GO" id="GO:0005524">
    <property type="term" value="F:ATP binding"/>
    <property type="evidence" value="ECO:0007669"/>
    <property type="project" value="InterPro"/>
</dbReference>
<dbReference type="EMBL" id="QNRR01000016">
    <property type="protein sequence ID" value="RBP36599.1"/>
    <property type="molecule type" value="Genomic_DNA"/>
</dbReference>
<dbReference type="PANTHER" id="PTHR10046">
    <property type="entry name" value="ATP DEPENDENT LON PROTEASE FAMILY MEMBER"/>
    <property type="match status" value="1"/>
</dbReference>
<dbReference type="SUPFAM" id="SSF54211">
    <property type="entry name" value="Ribosomal protein S5 domain 2-like"/>
    <property type="match status" value="1"/>
</dbReference>
<dbReference type="Gene3D" id="3.30.230.10">
    <property type="match status" value="1"/>
</dbReference>
<evidence type="ECO:0000259" key="1">
    <source>
        <dbReference type="Pfam" id="PF05362"/>
    </source>
</evidence>
<sequence>MGRAIDNLSFFLMDGRVKCRAIFWKILGPVVCGLVAVSPLEAQSTSSCLFYNSSQNIQAARYDSPEPFWIHGGDVQAGEPGAFQAQRIDITIAEDTEFHGVALTFSNANVRAKKVLFKGGTIEVANGARLMFEDCIFDGVTFSVGEPLPTQVTNEAPEVVFEKYRGHLSMKNSVLHKVLFQVKGGASALVGLKMEQCTVHGPDSLLPVMDVKAGFLEEAKRNQTEVVGCAFHQCSFSPAFLAVTRGSAFDNCSLISGLPMDGLPTGVQVSATFTPTESAQQITAQLPQFVITPLSPAVVTGAGLGYSIAGGEVTRNSLPPTLASVRLAAMLPPAARRGPVPVMASVPATPPGANPVSMPSREPVPMYEPAPVSSSPSVPPMVTGTPGLGLKSKQTSVHGLLIMSLAAGEAGAASKMAAIALQNGGTSPAVVQFNQPVGEMMDKALAEVIKFTQLNNNGWPEGYQIELSFADKYSNKDGPSAAVACALLLHSLFTGKELDPTFAVTGDMNADGTVQPIGGVAAKIRGATKGHCKLVGIPVKNEASLRDVLLMDGPAPFASIQIFSITKFGEAEALALAQKPAATQAAISEMNRVQEVLMRNPGQMGLWLRNQHVIAKLQQVLKDAPNHLSAKYLLMHASGKAPLTLSLAGSLTTIDDNAGELLAAIKSNRGEAFDSMGKSSVGSSLTRLQSVRAKCDVRARPYADAIIDFGTAVKEAQDRPAQTGTRATEYRNKIRGAAASVEAAMNRLMNDPTVREELDQ</sequence>
<dbReference type="GO" id="GO:0004176">
    <property type="term" value="F:ATP-dependent peptidase activity"/>
    <property type="evidence" value="ECO:0007669"/>
    <property type="project" value="InterPro"/>
</dbReference>
<gene>
    <name evidence="2" type="ORF">DES53_11638</name>
</gene>
<dbReference type="InterPro" id="IPR027065">
    <property type="entry name" value="Lon_Prtase"/>
</dbReference>
<dbReference type="GO" id="GO:0030163">
    <property type="term" value="P:protein catabolic process"/>
    <property type="evidence" value="ECO:0007669"/>
    <property type="project" value="InterPro"/>
</dbReference>
<evidence type="ECO:0000313" key="2">
    <source>
        <dbReference type="EMBL" id="RBP36599.1"/>
    </source>
</evidence>
<keyword evidence="2" id="KW-0645">Protease</keyword>
<dbReference type="Pfam" id="PF05362">
    <property type="entry name" value="Lon_C"/>
    <property type="match status" value="1"/>
</dbReference>
<dbReference type="AlphaFoldDB" id="A0A366H4Q6"/>
<dbReference type="GO" id="GO:0006508">
    <property type="term" value="P:proteolysis"/>
    <property type="evidence" value="ECO:0007669"/>
    <property type="project" value="UniProtKB-KW"/>
</dbReference>
<feature type="domain" description="Lon proteolytic" evidence="1">
    <location>
        <begin position="472"/>
        <end position="548"/>
    </location>
</feature>